<organism evidence="1 2">
    <name type="scientific">Tanacetum coccineum</name>
    <dbReference type="NCBI Taxonomy" id="301880"/>
    <lineage>
        <taxon>Eukaryota</taxon>
        <taxon>Viridiplantae</taxon>
        <taxon>Streptophyta</taxon>
        <taxon>Embryophyta</taxon>
        <taxon>Tracheophyta</taxon>
        <taxon>Spermatophyta</taxon>
        <taxon>Magnoliopsida</taxon>
        <taxon>eudicotyledons</taxon>
        <taxon>Gunneridae</taxon>
        <taxon>Pentapetalae</taxon>
        <taxon>asterids</taxon>
        <taxon>campanulids</taxon>
        <taxon>Asterales</taxon>
        <taxon>Asteraceae</taxon>
        <taxon>Asteroideae</taxon>
        <taxon>Anthemideae</taxon>
        <taxon>Anthemidinae</taxon>
        <taxon>Tanacetum</taxon>
    </lineage>
</organism>
<evidence type="ECO:0000313" key="2">
    <source>
        <dbReference type="Proteomes" id="UP001151760"/>
    </source>
</evidence>
<proteinExistence type="predicted"/>
<dbReference type="EMBL" id="BQNB010020964">
    <property type="protein sequence ID" value="GJU01435.1"/>
    <property type="molecule type" value="Genomic_DNA"/>
</dbReference>
<protein>
    <submittedName>
        <fullName evidence="1">Uncharacterized protein</fullName>
    </submittedName>
</protein>
<comment type="caution">
    <text evidence="1">The sequence shown here is derived from an EMBL/GenBank/DDBJ whole genome shotgun (WGS) entry which is preliminary data.</text>
</comment>
<accession>A0ABQ5IP10</accession>
<reference evidence="1" key="2">
    <citation type="submission" date="2022-01" db="EMBL/GenBank/DDBJ databases">
        <authorList>
            <person name="Yamashiro T."/>
            <person name="Shiraishi A."/>
            <person name="Satake H."/>
            <person name="Nakayama K."/>
        </authorList>
    </citation>
    <scope>NUCLEOTIDE SEQUENCE</scope>
</reference>
<name>A0ABQ5IP10_9ASTR</name>
<sequence length="126" mass="14855">MTHDSVQHFLMDTSFHKLWLGQIELCLIAFDSQLNFLYSFPDHYSSDIELKSINQIKFVHTIDVMNLVLNLEQEQVLNVVLVQMWEVSLYKHILLLTYPFDHYLFQISISILLVNFDALHADDVEL</sequence>
<reference evidence="1" key="1">
    <citation type="journal article" date="2022" name="Int. J. Mol. Sci.">
        <title>Draft Genome of Tanacetum Coccineum: Genomic Comparison of Closely Related Tanacetum-Family Plants.</title>
        <authorList>
            <person name="Yamashiro T."/>
            <person name="Shiraishi A."/>
            <person name="Nakayama K."/>
            <person name="Satake H."/>
        </authorList>
    </citation>
    <scope>NUCLEOTIDE SEQUENCE</scope>
</reference>
<dbReference type="Proteomes" id="UP001151760">
    <property type="component" value="Unassembled WGS sequence"/>
</dbReference>
<gene>
    <name evidence="1" type="ORF">Tco_1111773</name>
</gene>
<evidence type="ECO:0000313" key="1">
    <source>
        <dbReference type="EMBL" id="GJU01435.1"/>
    </source>
</evidence>
<keyword evidence="2" id="KW-1185">Reference proteome</keyword>